<evidence type="ECO:0000313" key="3">
    <source>
        <dbReference type="Proteomes" id="UP000015106"/>
    </source>
</evidence>
<dbReference type="SUPFAM" id="SSF53098">
    <property type="entry name" value="Ribonuclease H-like"/>
    <property type="match status" value="1"/>
</dbReference>
<accession>A0A8R7R863</accession>
<dbReference type="InterPro" id="IPR055298">
    <property type="entry name" value="AtLOH3-like"/>
</dbReference>
<reference evidence="3" key="1">
    <citation type="journal article" date="2013" name="Nature">
        <title>Draft genome of the wheat A-genome progenitor Triticum urartu.</title>
        <authorList>
            <person name="Ling H.Q."/>
            <person name="Zhao S."/>
            <person name="Liu D."/>
            <person name="Wang J."/>
            <person name="Sun H."/>
            <person name="Zhang C."/>
            <person name="Fan H."/>
            <person name="Li D."/>
            <person name="Dong L."/>
            <person name="Tao Y."/>
            <person name="Gao C."/>
            <person name="Wu H."/>
            <person name="Li Y."/>
            <person name="Cui Y."/>
            <person name="Guo X."/>
            <person name="Zheng S."/>
            <person name="Wang B."/>
            <person name="Yu K."/>
            <person name="Liang Q."/>
            <person name="Yang W."/>
            <person name="Lou X."/>
            <person name="Chen J."/>
            <person name="Feng M."/>
            <person name="Jian J."/>
            <person name="Zhang X."/>
            <person name="Luo G."/>
            <person name="Jiang Y."/>
            <person name="Liu J."/>
            <person name="Wang Z."/>
            <person name="Sha Y."/>
            <person name="Zhang B."/>
            <person name="Wu H."/>
            <person name="Tang D."/>
            <person name="Shen Q."/>
            <person name="Xue P."/>
            <person name="Zou S."/>
            <person name="Wang X."/>
            <person name="Liu X."/>
            <person name="Wang F."/>
            <person name="Yang Y."/>
            <person name="An X."/>
            <person name="Dong Z."/>
            <person name="Zhang K."/>
            <person name="Zhang X."/>
            <person name="Luo M.C."/>
            <person name="Dvorak J."/>
            <person name="Tong Y."/>
            <person name="Wang J."/>
            <person name="Yang H."/>
            <person name="Li Z."/>
            <person name="Wang D."/>
            <person name="Zhang A."/>
            <person name="Wang J."/>
        </authorList>
    </citation>
    <scope>NUCLEOTIDE SEQUENCE</scope>
    <source>
        <strain evidence="3">cv. G1812</strain>
    </source>
</reference>
<dbReference type="InterPro" id="IPR008906">
    <property type="entry name" value="HATC_C_dom"/>
</dbReference>
<organism evidence="2 3">
    <name type="scientific">Triticum urartu</name>
    <name type="common">Red wild einkorn</name>
    <name type="synonym">Crithodium urartu</name>
    <dbReference type="NCBI Taxonomy" id="4572"/>
    <lineage>
        <taxon>Eukaryota</taxon>
        <taxon>Viridiplantae</taxon>
        <taxon>Streptophyta</taxon>
        <taxon>Embryophyta</taxon>
        <taxon>Tracheophyta</taxon>
        <taxon>Spermatophyta</taxon>
        <taxon>Magnoliopsida</taxon>
        <taxon>Liliopsida</taxon>
        <taxon>Poales</taxon>
        <taxon>Poaceae</taxon>
        <taxon>BOP clade</taxon>
        <taxon>Pooideae</taxon>
        <taxon>Triticodae</taxon>
        <taxon>Triticeae</taxon>
        <taxon>Triticinae</taxon>
        <taxon>Triticum</taxon>
    </lineage>
</organism>
<evidence type="ECO:0000313" key="2">
    <source>
        <dbReference type="EnsemblPlants" id="TuG1812S0000943000.01.T01"/>
    </source>
</evidence>
<dbReference type="EnsemblPlants" id="TuG1812S0000943000.01.T01">
    <property type="protein sequence ID" value="TuG1812S0000943000.01.T01"/>
    <property type="gene ID" value="TuG1812S0000943000.01"/>
</dbReference>
<feature type="domain" description="HAT C-terminal dimerisation" evidence="1">
    <location>
        <begin position="319"/>
        <end position="385"/>
    </location>
</feature>
<dbReference type="PANTHER" id="PTHR11697">
    <property type="entry name" value="GENERAL TRANSCRIPTION FACTOR 2-RELATED ZINC FINGER PROTEIN"/>
    <property type="match status" value="1"/>
</dbReference>
<proteinExistence type="predicted"/>
<protein>
    <recommendedName>
        <fullName evidence="1">HAT C-terminal dimerisation domain-containing protein</fullName>
    </recommendedName>
</protein>
<name>A0A8R7R863_TRIUA</name>
<dbReference type="Pfam" id="PF05699">
    <property type="entry name" value="Dimer_Tnp_hAT"/>
    <property type="match status" value="1"/>
</dbReference>
<dbReference type="AlphaFoldDB" id="A0A8R7R863"/>
<reference evidence="2" key="2">
    <citation type="submission" date="2022-06" db="UniProtKB">
        <authorList>
            <consortium name="EnsemblPlants"/>
        </authorList>
    </citation>
    <scope>IDENTIFICATION</scope>
</reference>
<dbReference type="InterPro" id="IPR012337">
    <property type="entry name" value="RNaseH-like_sf"/>
</dbReference>
<dbReference type="Proteomes" id="UP000015106">
    <property type="component" value="Unassembled WGS sequence"/>
</dbReference>
<evidence type="ECO:0000259" key="1">
    <source>
        <dbReference type="Pfam" id="PF05699"/>
    </source>
</evidence>
<dbReference type="GO" id="GO:0046983">
    <property type="term" value="F:protein dimerization activity"/>
    <property type="evidence" value="ECO:0007669"/>
    <property type="project" value="InterPro"/>
</dbReference>
<dbReference type="Gramene" id="TuG1812S0000943000.01.T01">
    <property type="protein sequence ID" value="TuG1812S0000943000.01.T01"/>
    <property type="gene ID" value="TuG1812S0000943000.01"/>
</dbReference>
<dbReference type="PANTHER" id="PTHR11697:SF230">
    <property type="entry name" value="ZINC FINGER, MYM DOMAIN CONTAINING 1"/>
    <property type="match status" value="1"/>
</dbReference>
<sequence length="421" mass="48081">MHGELNGLKKLVLDVNPYAFYVHCFAHQLQLVVVVVVKGVLAVSDFFGHTNKIVNMLEHGEILSGKGEHQETSLARPGDTRWGSHHKTLIRIYQMWDSVVEVLHGISLDGADADDRGLASGFMINMETFEFVLILHLMLRVLGLTNDLSQALQQKDQNIVCAMNMIVSVKSLLQKLRDDGWEPLLISTTNFCAARNIIVPNMNDNISARVYPRRSRKMVTCLHHYKVTIFNEVLDRNIVEMNNRFSETSTRLLKCIACLDPRDSFSNFDHDKLVELANIYSIDFSSQERYLLTDQLNIYIDVMKRSTEFLACDSLSSLPLKLVQSRQHLVFPLVYRLIRLALTLPVATASVERVFSAMNIIKTGLRNKMGDDWLNDLMVCFVEREIFAKISDKEIMVHFHALKSRRGHLPPEPRVHYAITS</sequence>
<keyword evidence="3" id="KW-1185">Reference proteome</keyword>